<dbReference type="Proteomes" id="UP000229342">
    <property type="component" value="Unassembled WGS sequence"/>
</dbReference>
<accession>A0A2H0KBF3</accession>
<gene>
    <name evidence="1" type="ORF">COV91_03510</name>
</gene>
<dbReference type="EMBL" id="PCVG01000044">
    <property type="protein sequence ID" value="PIQ68569.1"/>
    <property type="molecule type" value="Genomic_DNA"/>
</dbReference>
<sequence length="71" mass="8238">MKKPEKLLVDKNFRPASIETGDEVFPNGIFVFNITKLLSFIHQNKSIVDIELIRVKWRIIVTRKIPITSNS</sequence>
<protein>
    <submittedName>
        <fullName evidence="1">Uncharacterized protein</fullName>
    </submittedName>
</protein>
<comment type="caution">
    <text evidence="1">The sequence shown here is derived from an EMBL/GenBank/DDBJ whole genome shotgun (WGS) entry which is preliminary data.</text>
</comment>
<proteinExistence type="predicted"/>
<dbReference type="AlphaFoldDB" id="A0A2H0KBF3"/>
<name>A0A2H0KBF3_9BACT</name>
<evidence type="ECO:0000313" key="2">
    <source>
        <dbReference type="Proteomes" id="UP000229342"/>
    </source>
</evidence>
<organism evidence="1 2">
    <name type="scientific">Candidatus Taylorbacteria bacterium CG11_big_fil_rev_8_21_14_0_20_46_11</name>
    <dbReference type="NCBI Taxonomy" id="1975025"/>
    <lineage>
        <taxon>Bacteria</taxon>
        <taxon>Candidatus Tayloriibacteriota</taxon>
    </lineage>
</organism>
<evidence type="ECO:0000313" key="1">
    <source>
        <dbReference type="EMBL" id="PIQ68569.1"/>
    </source>
</evidence>
<reference evidence="1 2" key="1">
    <citation type="submission" date="2017-09" db="EMBL/GenBank/DDBJ databases">
        <title>Depth-based differentiation of microbial function through sediment-hosted aquifers and enrichment of novel symbionts in the deep terrestrial subsurface.</title>
        <authorList>
            <person name="Probst A.J."/>
            <person name="Ladd B."/>
            <person name="Jarett J.K."/>
            <person name="Geller-Mcgrath D.E."/>
            <person name="Sieber C.M."/>
            <person name="Emerson J.B."/>
            <person name="Anantharaman K."/>
            <person name="Thomas B.C."/>
            <person name="Malmstrom R."/>
            <person name="Stieglmeier M."/>
            <person name="Klingl A."/>
            <person name="Woyke T."/>
            <person name="Ryan C.M."/>
            <person name="Banfield J.F."/>
        </authorList>
    </citation>
    <scope>NUCLEOTIDE SEQUENCE [LARGE SCALE GENOMIC DNA]</scope>
    <source>
        <strain evidence="1">CG11_big_fil_rev_8_21_14_0_20_46_11</strain>
    </source>
</reference>